<evidence type="ECO:0000313" key="8">
    <source>
        <dbReference type="EMBL" id="MST71666.1"/>
    </source>
</evidence>
<dbReference type="InterPro" id="IPR013762">
    <property type="entry name" value="Integrase-like_cat_sf"/>
</dbReference>
<dbReference type="InterPro" id="IPR002104">
    <property type="entry name" value="Integrase_catalytic"/>
</dbReference>
<dbReference type="InterPro" id="IPR010998">
    <property type="entry name" value="Integrase_recombinase_N"/>
</dbReference>
<dbReference type="RefSeq" id="WP_154433431.1">
    <property type="nucleotide sequence ID" value="NZ_VUNC01000001.1"/>
</dbReference>
<dbReference type="PANTHER" id="PTHR30349:SF64">
    <property type="entry name" value="PROPHAGE INTEGRASE INTD-RELATED"/>
    <property type="match status" value="1"/>
</dbReference>
<name>A0A6N7XNW0_9ACTN</name>
<evidence type="ECO:0000256" key="1">
    <source>
        <dbReference type="ARBA" id="ARBA00008857"/>
    </source>
</evidence>
<reference evidence="8 9" key="1">
    <citation type="submission" date="2019-08" db="EMBL/GenBank/DDBJ databases">
        <title>In-depth cultivation of the pig gut microbiome towards novel bacterial diversity and tailored functional studies.</title>
        <authorList>
            <person name="Wylensek D."/>
            <person name="Hitch T.C.A."/>
            <person name="Clavel T."/>
        </authorList>
    </citation>
    <scope>NUCLEOTIDE SEQUENCE [LARGE SCALE GENOMIC DNA]</scope>
    <source>
        <strain evidence="8 9">CA-Schmier-601-WT-1</strain>
    </source>
</reference>
<dbReference type="PROSITE" id="PS51900">
    <property type="entry name" value="CB"/>
    <property type="match status" value="1"/>
</dbReference>
<dbReference type="Gene3D" id="1.10.150.130">
    <property type="match status" value="1"/>
</dbReference>
<dbReference type="InterPro" id="IPR044068">
    <property type="entry name" value="CB"/>
</dbReference>
<dbReference type="InterPro" id="IPR050090">
    <property type="entry name" value="Tyrosine_recombinase_XerCD"/>
</dbReference>
<dbReference type="Proteomes" id="UP000469325">
    <property type="component" value="Unassembled WGS sequence"/>
</dbReference>
<feature type="domain" description="Tyr recombinase" evidence="6">
    <location>
        <begin position="193"/>
        <end position="402"/>
    </location>
</feature>
<dbReference type="GO" id="GO:0003677">
    <property type="term" value="F:DNA binding"/>
    <property type="evidence" value="ECO:0007669"/>
    <property type="project" value="UniProtKB-UniRule"/>
</dbReference>
<evidence type="ECO:0000256" key="4">
    <source>
        <dbReference type="ARBA" id="ARBA00023172"/>
    </source>
</evidence>
<evidence type="ECO:0000256" key="2">
    <source>
        <dbReference type="ARBA" id="ARBA00022908"/>
    </source>
</evidence>
<proteinExistence type="inferred from homology"/>
<dbReference type="InterPro" id="IPR004107">
    <property type="entry name" value="Integrase_SAM-like_N"/>
</dbReference>
<organism evidence="8 9">
    <name type="scientific">Olsenella porci</name>
    <dbReference type="NCBI Taxonomy" id="2652279"/>
    <lineage>
        <taxon>Bacteria</taxon>
        <taxon>Bacillati</taxon>
        <taxon>Actinomycetota</taxon>
        <taxon>Coriobacteriia</taxon>
        <taxon>Coriobacteriales</taxon>
        <taxon>Atopobiaceae</taxon>
        <taxon>Olsenella</taxon>
    </lineage>
</organism>
<evidence type="ECO:0000256" key="3">
    <source>
        <dbReference type="ARBA" id="ARBA00023125"/>
    </source>
</evidence>
<dbReference type="EMBL" id="VUNC01000001">
    <property type="protein sequence ID" value="MST71666.1"/>
    <property type="molecule type" value="Genomic_DNA"/>
</dbReference>
<dbReference type="Gene3D" id="1.10.443.10">
    <property type="entry name" value="Intergrase catalytic core"/>
    <property type="match status" value="1"/>
</dbReference>
<dbReference type="PROSITE" id="PS51898">
    <property type="entry name" value="TYR_RECOMBINASE"/>
    <property type="match status" value="1"/>
</dbReference>
<keyword evidence="4" id="KW-0233">DNA recombination</keyword>
<protein>
    <submittedName>
        <fullName evidence="8">Site-specific integrase</fullName>
    </submittedName>
</protein>
<dbReference type="GO" id="GO:0006310">
    <property type="term" value="P:DNA recombination"/>
    <property type="evidence" value="ECO:0007669"/>
    <property type="project" value="UniProtKB-KW"/>
</dbReference>
<gene>
    <name evidence="8" type="ORF">FYJ68_00820</name>
</gene>
<dbReference type="SUPFAM" id="SSF56349">
    <property type="entry name" value="DNA breaking-rejoining enzymes"/>
    <property type="match status" value="1"/>
</dbReference>
<evidence type="ECO:0000259" key="7">
    <source>
        <dbReference type="PROSITE" id="PS51900"/>
    </source>
</evidence>
<dbReference type="GO" id="GO:0015074">
    <property type="term" value="P:DNA integration"/>
    <property type="evidence" value="ECO:0007669"/>
    <property type="project" value="InterPro"/>
</dbReference>
<dbReference type="CDD" id="cd01189">
    <property type="entry name" value="INT_ICEBs1_C_like"/>
    <property type="match status" value="1"/>
</dbReference>
<dbReference type="AlphaFoldDB" id="A0A6N7XNW0"/>
<dbReference type="Pfam" id="PF14659">
    <property type="entry name" value="Phage_int_SAM_3"/>
    <property type="match status" value="1"/>
</dbReference>
<feature type="domain" description="Core-binding (CB)" evidence="7">
    <location>
        <begin position="88"/>
        <end position="172"/>
    </location>
</feature>
<comment type="similarity">
    <text evidence="1">Belongs to the 'phage' integrase family.</text>
</comment>
<comment type="caution">
    <text evidence="8">The sequence shown here is derived from an EMBL/GenBank/DDBJ whole genome shotgun (WGS) entry which is preliminary data.</text>
</comment>
<sequence length="427" mass="46792">MVTYSQGSVTKSNGKWVGQIWRTDDSRKRTHKCRTLKEQDGSDIPCDKSSNRGRNHAIGALNRWRDELIAEATREEAEAKDGRDLNGVTVREYLDRYISMLESSHSIEKSTAQTYETSARRICEALGDVPVTELTRKQVQAWVAAMVNENGFSPRTVTKNFRTLSQCLRYGVESGQLASNPCDGARLPKYHREQPSALTLDQARDLLASLEAMPQTRVVCAARVSLLSGLRIGEICALTWADVDVSHHTLNVNKAVGAGGGGSYVKGTKNSYSTRTVPMTPPLESAFGDRRSYVMGRAADAGVYPSPEQMRKSFVLGNLDGMVIAPAGVSREWAHLRELLGVRDSNGRPLVFHALRHTYATLAVQAGMDIKSLSAILGHSSSAMTLDTYASSDESARRAAADRFAEFMGEAPRRGEVRQFGMTSTGL</sequence>
<keyword evidence="9" id="KW-1185">Reference proteome</keyword>
<evidence type="ECO:0000259" key="6">
    <source>
        <dbReference type="PROSITE" id="PS51898"/>
    </source>
</evidence>
<dbReference type="InterPro" id="IPR011010">
    <property type="entry name" value="DNA_brk_join_enz"/>
</dbReference>
<keyword evidence="3 5" id="KW-0238">DNA-binding</keyword>
<evidence type="ECO:0000256" key="5">
    <source>
        <dbReference type="PROSITE-ProRule" id="PRU01248"/>
    </source>
</evidence>
<dbReference type="Pfam" id="PF00589">
    <property type="entry name" value="Phage_integrase"/>
    <property type="match status" value="1"/>
</dbReference>
<evidence type="ECO:0000313" key="9">
    <source>
        <dbReference type="Proteomes" id="UP000469325"/>
    </source>
</evidence>
<keyword evidence="2" id="KW-0229">DNA integration</keyword>
<dbReference type="PANTHER" id="PTHR30349">
    <property type="entry name" value="PHAGE INTEGRASE-RELATED"/>
    <property type="match status" value="1"/>
</dbReference>
<accession>A0A6N7XNW0</accession>